<keyword evidence="2" id="KW-1185">Reference proteome</keyword>
<sequence>MVLQCSEDERQDLVSLYEEDDDMTCFFAPATKKMQGTSGINFCSCCYLCCLIDVNADLDVLIALSCWLMNRLM</sequence>
<comment type="caution">
    <text evidence="1">The sequence shown here is derived from an EMBL/GenBank/DDBJ whole genome shotgun (WGS) entry which is preliminary data.</text>
</comment>
<organism evidence="1 2">
    <name type="scientific">Eragrostis curvula</name>
    <name type="common">weeping love grass</name>
    <dbReference type="NCBI Taxonomy" id="38414"/>
    <lineage>
        <taxon>Eukaryota</taxon>
        <taxon>Viridiplantae</taxon>
        <taxon>Streptophyta</taxon>
        <taxon>Embryophyta</taxon>
        <taxon>Tracheophyta</taxon>
        <taxon>Spermatophyta</taxon>
        <taxon>Magnoliopsida</taxon>
        <taxon>Liliopsida</taxon>
        <taxon>Poales</taxon>
        <taxon>Poaceae</taxon>
        <taxon>PACMAD clade</taxon>
        <taxon>Chloridoideae</taxon>
        <taxon>Eragrostideae</taxon>
        <taxon>Eragrostidinae</taxon>
        <taxon>Eragrostis</taxon>
    </lineage>
</organism>
<dbReference type="Proteomes" id="UP000324897">
    <property type="component" value="Chromosome 2"/>
</dbReference>
<dbReference type="Gramene" id="TVU25607">
    <property type="protein sequence ID" value="TVU25607"/>
    <property type="gene ID" value="EJB05_28110"/>
</dbReference>
<protein>
    <submittedName>
        <fullName evidence="1">Uncharacterized protein</fullName>
    </submittedName>
</protein>
<proteinExistence type="predicted"/>
<dbReference type="EMBL" id="RWGY01000013">
    <property type="protein sequence ID" value="TVU25607.1"/>
    <property type="molecule type" value="Genomic_DNA"/>
</dbReference>
<gene>
    <name evidence="1" type="ORF">EJB05_28110</name>
</gene>
<accession>A0A5J9UQY9</accession>
<feature type="non-terminal residue" evidence="1">
    <location>
        <position position="1"/>
    </location>
</feature>
<evidence type="ECO:0000313" key="2">
    <source>
        <dbReference type="Proteomes" id="UP000324897"/>
    </source>
</evidence>
<reference evidence="1 2" key="1">
    <citation type="journal article" date="2019" name="Sci. Rep.">
        <title>A high-quality genome of Eragrostis curvula grass provides insights into Poaceae evolution and supports new strategies to enhance forage quality.</title>
        <authorList>
            <person name="Carballo J."/>
            <person name="Santos B.A.C.M."/>
            <person name="Zappacosta D."/>
            <person name="Garbus I."/>
            <person name="Selva J.P."/>
            <person name="Gallo C.A."/>
            <person name="Diaz A."/>
            <person name="Albertini E."/>
            <person name="Caccamo M."/>
            <person name="Echenique V."/>
        </authorList>
    </citation>
    <scope>NUCLEOTIDE SEQUENCE [LARGE SCALE GENOMIC DNA]</scope>
    <source>
        <strain evidence="2">cv. Victoria</strain>
        <tissue evidence="1">Leaf</tissue>
    </source>
</reference>
<evidence type="ECO:0000313" key="1">
    <source>
        <dbReference type="EMBL" id="TVU25607.1"/>
    </source>
</evidence>
<dbReference type="AlphaFoldDB" id="A0A5J9UQY9"/>
<name>A0A5J9UQY9_9POAL</name>